<accession>A0A0D2Q2M5</accession>
<sequence>MTEFRSAVPLPHIPDDLSIPQFIFRSEYPGRPTRPRNTPLFIEDGSGIVTTYEQAHYRAYGLANALSIKWNIGPCSGYFAFTISHTHTGTKDYATVIWAVQILGGIVTPANPNYNAEELQHQLSVSGAKFIVVHSGCLSAAKKASDTCGLSDNFLLLIDKIVVPGNLPSIPALEDAISFGWSKGENYGAVRFKPGEARKTIAFLSFSSGTTGKPKAVAISHYSVIANVIQMAAHYRLGDPDRSNRTMVPGDVVLGVLPFFHIYGLVVVMHYVLYAGASILVVPKFNFADFLESLISHQVTHLYIVPPMCVLLAKHPAVKGRKFHHVKFCMSGAAPLGGDLMAQMAILFPNASIGQGYGLTETSTTVSSLKAGVRMGTVGSAGELIPGIVARVVKPDGSLATEGERGELVVTGPSMAMGYFKNPAATAETFVDGWVRTGDEVVIKNLEVFILDRIKEIMKVRGFQVAPAEIEAHLLLHPSVSDVCVVGVPDEYSGELPLAFVVPTLEVLSLIKRGDTTENDVKQAIAKHVSDAKIHYKWLMGGVEFIDAVPKNPSGKILRRILRDKANTMKRSDFRQTMPIKLAKL</sequence>
<organism evidence="4 5">
    <name type="scientific">Hypholoma sublateritium (strain FD-334 SS-4)</name>
    <dbReference type="NCBI Taxonomy" id="945553"/>
    <lineage>
        <taxon>Eukaryota</taxon>
        <taxon>Fungi</taxon>
        <taxon>Dikarya</taxon>
        <taxon>Basidiomycota</taxon>
        <taxon>Agaricomycotina</taxon>
        <taxon>Agaricomycetes</taxon>
        <taxon>Agaricomycetidae</taxon>
        <taxon>Agaricales</taxon>
        <taxon>Agaricineae</taxon>
        <taxon>Strophariaceae</taxon>
        <taxon>Hypholoma</taxon>
    </lineage>
</organism>
<evidence type="ECO:0000313" key="5">
    <source>
        <dbReference type="Proteomes" id="UP000054270"/>
    </source>
</evidence>
<dbReference type="OMA" id="WTFRHRI"/>
<keyword evidence="1" id="KW-1133">Transmembrane helix</keyword>
<dbReference type="GO" id="GO:0016405">
    <property type="term" value="F:CoA-ligase activity"/>
    <property type="evidence" value="ECO:0007669"/>
    <property type="project" value="TreeGrafter"/>
</dbReference>
<dbReference type="InterPro" id="IPR045851">
    <property type="entry name" value="AMP-bd_C_sf"/>
</dbReference>
<feature type="domain" description="AMP-dependent synthetase/ligase" evidence="2">
    <location>
        <begin position="37"/>
        <end position="420"/>
    </location>
</feature>
<evidence type="ECO:0000313" key="4">
    <source>
        <dbReference type="EMBL" id="KJA25805.1"/>
    </source>
</evidence>
<feature type="domain" description="AMP-binding enzyme C-terminal" evidence="3">
    <location>
        <begin position="469"/>
        <end position="556"/>
    </location>
</feature>
<proteinExistence type="predicted"/>
<name>A0A0D2Q2M5_HYPSF</name>
<evidence type="ECO:0000256" key="1">
    <source>
        <dbReference type="SAM" id="Phobius"/>
    </source>
</evidence>
<protein>
    <recommendedName>
        <fullName evidence="6">Acetyl-CoA synthetase-like protein</fullName>
    </recommendedName>
</protein>
<dbReference type="InterPro" id="IPR020845">
    <property type="entry name" value="AMP-binding_CS"/>
</dbReference>
<dbReference type="EMBL" id="KN817530">
    <property type="protein sequence ID" value="KJA25805.1"/>
    <property type="molecule type" value="Genomic_DNA"/>
</dbReference>
<evidence type="ECO:0000259" key="2">
    <source>
        <dbReference type="Pfam" id="PF00501"/>
    </source>
</evidence>
<dbReference type="SUPFAM" id="SSF56801">
    <property type="entry name" value="Acetyl-CoA synthetase-like"/>
    <property type="match status" value="1"/>
</dbReference>
<reference evidence="5" key="1">
    <citation type="submission" date="2014-04" db="EMBL/GenBank/DDBJ databases">
        <title>Evolutionary Origins and Diversification of the Mycorrhizal Mutualists.</title>
        <authorList>
            <consortium name="DOE Joint Genome Institute"/>
            <consortium name="Mycorrhizal Genomics Consortium"/>
            <person name="Kohler A."/>
            <person name="Kuo A."/>
            <person name="Nagy L.G."/>
            <person name="Floudas D."/>
            <person name="Copeland A."/>
            <person name="Barry K.W."/>
            <person name="Cichocki N."/>
            <person name="Veneault-Fourrey C."/>
            <person name="LaButti K."/>
            <person name="Lindquist E.A."/>
            <person name="Lipzen A."/>
            <person name="Lundell T."/>
            <person name="Morin E."/>
            <person name="Murat C."/>
            <person name="Riley R."/>
            <person name="Ohm R."/>
            <person name="Sun H."/>
            <person name="Tunlid A."/>
            <person name="Henrissat B."/>
            <person name="Grigoriev I.V."/>
            <person name="Hibbett D.S."/>
            <person name="Martin F."/>
        </authorList>
    </citation>
    <scope>NUCLEOTIDE SEQUENCE [LARGE SCALE GENOMIC DNA]</scope>
    <source>
        <strain evidence="5">FD-334 SS-4</strain>
    </source>
</reference>
<dbReference type="Gene3D" id="3.40.50.12780">
    <property type="entry name" value="N-terminal domain of ligase-like"/>
    <property type="match status" value="1"/>
</dbReference>
<dbReference type="InterPro" id="IPR000873">
    <property type="entry name" value="AMP-dep_synth/lig_dom"/>
</dbReference>
<dbReference type="AlphaFoldDB" id="A0A0D2Q2M5"/>
<gene>
    <name evidence="4" type="ORF">HYPSUDRAFT_134421</name>
</gene>
<dbReference type="PANTHER" id="PTHR24096:SF422">
    <property type="entry name" value="BCDNA.GH02901"/>
    <property type="match status" value="1"/>
</dbReference>
<keyword evidence="1" id="KW-0472">Membrane</keyword>
<dbReference type="Proteomes" id="UP000054270">
    <property type="component" value="Unassembled WGS sequence"/>
</dbReference>
<dbReference type="OrthoDB" id="6509636at2759"/>
<keyword evidence="1" id="KW-0812">Transmembrane</keyword>
<dbReference type="Pfam" id="PF13193">
    <property type="entry name" value="AMP-binding_C"/>
    <property type="match status" value="1"/>
</dbReference>
<dbReference type="Pfam" id="PF00501">
    <property type="entry name" value="AMP-binding"/>
    <property type="match status" value="1"/>
</dbReference>
<dbReference type="Gene3D" id="3.30.300.30">
    <property type="match status" value="1"/>
</dbReference>
<dbReference type="InterPro" id="IPR042099">
    <property type="entry name" value="ANL_N_sf"/>
</dbReference>
<feature type="transmembrane region" description="Helical" evidence="1">
    <location>
        <begin position="252"/>
        <end position="274"/>
    </location>
</feature>
<evidence type="ECO:0000259" key="3">
    <source>
        <dbReference type="Pfam" id="PF13193"/>
    </source>
</evidence>
<evidence type="ECO:0008006" key="6">
    <source>
        <dbReference type="Google" id="ProtNLM"/>
    </source>
</evidence>
<keyword evidence="5" id="KW-1185">Reference proteome</keyword>
<dbReference type="InterPro" id="IPR025110">
    <property type="entry name" value="AMP-bd_C"/>
</dbReference>
<dbReference type="PANTHER" id="PTHR24096">
    <property type="entry name" value="LONG-CHAIN-FATTY-ACID--COA LIGASE"/>
    <property type="match status" value="1"/>
</dbReference>
<dbReference type="PROSITE" id="PS00455">
    <property type="entry name" value="AMP_BINDING"/>
    <property type="match status" value="1"/>
</dbReference>
<dbReference type="STRING" id="945553.A0A0D2Q2M5"/>